<proteinExistence type="predicted"/>
<protein>
    <submittedName>
        <fullName evidence="1">FlgB family flagellar basal-body rod protein</fullName>
    </submittedName>
</protein>
<keyword evidence="1" id="KW-0969">Cilium</keyword>
<accession>A0ABX2W8V1</accession>
<evidence type="ECO:0000313" key="1">
    <source>
        <dbReference type="EMBL" id="OAT28100.1"/>
    </source>
</evidence>
<comment type="caution">
    <text evidence="1">The sequence shown here is derived from an EMBL/GenBank/DDBJ whole genome shotgun (WGS) entry which is preliminary data.</text>
</comment>
<evidence type="ECO:0000313" key="2">
    <source>
        <dbReference type="Proteomes" id="UP000078407"/>
    </source>
</evidence>
<reference evidence="1 2" key="1">
    <citation type="submission" date="2016-04" db="EMBL/GenBank/DDBJ databases">
        <title>ATOL: Assembling a taxonomically balanced genome-scale reconstruction of the evolutionary history of the Enterobacteriaceae.</title>
        <authorList>
            <person name="Plunkett G.III."/>
            <person name="Neeno-Eckwall E.C."/>
            <person name="Glasner J.D."/>
            <person name="Perna N.T."/>
        </authorList>
    </citation>
    <scope>NUCLEOTIDE SEQUENCE [LARGE SCALE GENOMIC DNA]</scope>
    <source>
        <strain evidence="1 2">ATCC 51602</strain>
    </source>
</reference>
<keyword evidence="1" id="KW-0282">Flagellum</keyword>
<keyword evidence="1" id="KW-0966">Cell projection</keyword>
<dbReference type="EMBL" id="LXEQ01000033">
    <property type="protein sequence ID" value="OAT28100.1"/>
    <property type="molecule type" value="Genomic_DNA"/>
</dbReference>
<dbReference type="Proteomes" id="UP000078407">
    <property type="component" value="Unassembled WGS sequence"/>
</dbReference>
<sequence length="62" mass="6831">MSMTQAGLNLKYRNPHQVTRDGNTVEAGIEQARVAENTMDFQTSLKFLNSKFNGLATAIDGK</sequence>
<gene>
    <name evidence="1" type="ORF">M976_01939</name>
</gene>
<name>A0ABX2W8V1_9ENTR</name>
<organism evidence="1 2">
    <name type="scientific">Buttiauxella ferragutiae ATCC 51602</name>
    <dbReference type="NCBI Taxonomy" id="1354252"/>
    <lineage>
        <taxon>Bacteria</taxon>
        <taxon>Pseudomonadati</taxon>
        <taxon>Pseudomonadota</taxon>
        <taxon>Gammaproteobacteria</taxon>
        <taxon>Enterobacterales</taxon>
        <taxon>Enterobacteriaceae</taxon>
        <taxon>Buttiauxella</taxon>
    </lineage>
</organism>
<keyword evidence="2" id="KW-1185">Reference proteome</keyword>